<dbReference type="PATRIC" id="fig|1227466.3.peg.448"/>
<organism evidence="11 12">
    <name type="scientific">Halorubrum coriense DSM 10284</name>
    <dbReference type="NCBI Taxonomy" id="1227466"/>
    <lineage>
        <taxon>Archaea</taxon>
        <taxon>Methanobacteriati</taxon>
        <taxon>Methanobacteriota</taxon>
        <taxon>Stenosarchaea group</taxon>
        <taxon>Halobacteria</taxon>
        <taxon>Halobacteriales</taxon>
        <taxon>Haloferacaceae</taxon>
        <taxon>Halorubrum</taxon>
    </lineage>
</organism>
<evidence type="ECO:0000256" key="4">
    <source>
        <dbReference type="ARBA" id="ARBA00022490"/>
    </source>
</evidence>
<evidence type="ECO:0000313" key="12">
    <source>
        <dbReference type="Proteomes" id="UP000011509"/>
    </source>
</evidence>
<name>M0ESK0_9EURY</name>
<dbReference type="RefSeq" id="WP_006111859.1">
    <property type="nucleotide sequence ID" value="NZ_AOJL01000012.1"/>
</dbReference>
<dbReference type="AlphaFoldDB" id="M0ESK0"/>
<dbReference type="PANTHER" id="PTHR11579">
    <property type="entry name" value="PROTEIN-L-ISOASPARTATE O-METHYLTRANSFERASE"/>
    <property type="match status" value="1"/>
</dbReference>
<evidence type="ECO:0000256" key="5">
    <source>
        <dbReference type="ARBA" id="ARBA00022603"/>
    </source>
</evidence>
<dbReference type="GO" id="GO:0005737">
    <property type="term" value="C:cytoplasm"/>
    <property type="evidence" value="ECO:0007669"/>
    <property type="project" value="UniProtKB-SubCell"/>
</dbReference>
<evidence type="ECO:0000313" key="11">
    <source>
        <dbReference type="EMBL" id="ELZ50670.1"/>
    </source>
</evidence>
<accession>M0ESK0</accession>
<evidence type="ECO:0000256" key="2">
    <source>
        <dbReference type="ARBA" id="ARBA00005369"/>
    </source>
</evidence>
<evidence type="ECO:0000256" key="9">
    <source>
        <dbReference type="ARBA" id="ARBA00029295"/>
    </source>
</evidence>
<dbReference type="PANTHER" id="PTHR11579:SF0">
    <property type="entry name" value="PROTEIN-L-ISOASPARTATE(D-ASPARTATE) O-METHYLTRANSFERASE"/>
    <property type="match status" value="1"/>
</dbReference>
<evidence type="ECO:0000256" key="10">
    <source>
        <dbReference type="SAM" id="MobiDB-lite"/>
    </source>
</evidence>
<dbReference type="InterPro" id="IPR000682">
    <property type="entry name" value="PCMT"/>
</dbReference>
<gene>
    <name evidence="11" type="ORF">C464_02218</name>
</gene>
<dbReference type="STRING" id="1227466.C464_02218"/>
<comment type="function">
    <text evidence="8">Catalyzes the methyl esterification of L-isoaspartyl residues in peptides and proteins that result from spontaneous decomposition of normal L-aspartyl and L-asparaginyl residues. It plays a role in the repair and/or degradation of damaged proteins.</text>
</comment>
<evidence type="ECO:0000256" key="8">
    <source>
        <dbReference type="ARBA" id="ARBA00025330"/>
    </source>
</evidence>
<evidence type="ECO:0000256" key="7">
    <source>
        <dbReference type="ARBA" id="ARBA00022691"/>
    </source>
</evidence>
<dbReference type="Proteomes" id="UP000011509">
    <property type="component" value="Unassembled WGS sequence"/>
</dbReference>
<dbReference type="GO" id="GO:0004719">
    <property type="term" value="F:protein-L-isoaspartate (D-aspartate) O-methyltransferase activity"/>
    <property type="evidence" value="ECO:0007669"/>
    <property type="project" value="UniProtKB-EC"/>
</dbReference>
<proteinExistence type="inferred from homology"/>
<dbReference type="InterPro" id="IPR029063">
    <property type="entry name" value="SAM-dependent_MTases_sf"/>
</dbReference>
<dbReference type="EC" id="2.1.1.77" evidence="3"/>
<dbReference type="Pfam" id="PF01135">
    <property type="entry name" value="PCMT"/>
    <property type="match status" value="1"/>
</dbReference>
<comment type="caution">
    <text evidence="11">The sequence shown here is derived from an EMBL/GenBank/DDBJ whole genome shotgun (WGS) entry which is preliminary data.</text>
</comment>
<evidence type="ECO:0000256" key="3">
    <source>
        <dbReference type="ARBA" id="ARBA00011890"/>
    </source>
</evidence>
<feature type="compositionally biased region" description="Basic and acidic residues" evidence="10">
    <location>
        <begin position="243"/>
        <end position="258"/>
    </location>
</feature>
<dbReference type="OrthoDB" id="194891at2157"/>
<protein>
    <recommendedName>
        <fullName evidence="3">protein-L-isoaspartate(D-aspartate) O-methyltransferase</fullName>
        <ecNumber evidence="3">2.1.1.77</ecNumber>
    </recommendedName>
</protein>
<evidence type="ECO:0000256" key="6">
    <source>
        <dbReference type="ARBA" id="ARBA00022679"/>
    </source>
</evidence>
<dbReference type="GO" id="GO:0032259">
    <property type="term" value="P:methylation"/>
    <property type="evidence" value="ECO:0007669"/>
    <property type="project" value="UniProtKB-KW"/>
</dbReference>
<dbReference type="Gene3D" id="3.40.50.150">
    <property type="entry name" value="Vaccinia Virus protein VP39"/>
    <property type="match status" value="1"/>
</dbReference>
<feature type="region of interest" description="Disordered" evidence="10">
    <location>
        <begin position="206"/>
        <end position="278"/>
    </location>
</feature>
<evidence type="ECO:0000256" key="1">
    <source>
        <dbReference type="ARBA" id="ARBA00004496"/>
    </source>
</evidence>
<reference evidence="11 12" key="1">
    <citation type="journal article" date="2014" name="PLoS Genet.">
        <title>Phylogenetically driven sequencing of extremely halophilic archaea reveals strategies for static and dynamic osmo-response.</title>
        <authorList>
            <person name="Becker E.A."/>
            <person name="Seitzer P.M."/>
            <person name="Tritt A."/>
            <person name="Larsen D."/>
            <person name="Krusor M."/>
            <person name="Yao A.I."/>
            <person name="Wu D."/>
            <person name="Madern D."/>
            <person name="Eisen J.A."/>
            <person name="Darling A.E."/>
            <person name="Facciotti M.T."/>
        </authorList>
    </citation>
    <scope>NUCLEOTIDE SEQUENCE [LARGE SCALE GENOMIC DNA]</scope>
    <source>
        <strain evidence="11 12">DSM 10284</strain>
    </source>
</reference>
<comment type="subcellular location">
    <subcellularLocation>
        <location evidence="1">Cytoplasm</location>
    </subcellularLocation>
</comment>
<keyword evidence="5 11" id="KW-0489">Methyltransferase</keyword>
<comment type="similarity">
    <text evidence="2">Belongs to the methyltransferase superfamily. L-isoaspartyl/D-aspartyl protein methyltransferase family.</text>
</comment>
<sequence>MDDASLRADMIEGLEHQIGEPIEPPVLTALQRVPRDPFVDDSPRGGAVDEDDPHSLSLATVVRLVTALDVDEGDTVLVVGAGIGYSVAMLAEIAGARRVHAVDIDRAAVAAARSNLDAAGYEAVLVDRADGADGLPAYAPYDRILLEAAVVEPPRPLREQLAPGGRIVYPRGAGVQTVAAIEPSSTPDSDAVGGSATTTPVREVTAASDADADDDPAPAGFETVETHGPARLQPMLVDGEQPGMERNRTRREDAERAERGRRRRHGWEQDWIDWDDHL</sequence>
<dbReference type="PROSITE" id="PS01279">
    <property type="entry name" value="PCMT"/>
    <property type="match status" value="1"/>
</dbReference>
<keyword evidence="4" id="KW-0963">Cytoplasm</keyword>
<keyword evidence="7" id="KW-0949">S-adenosyl-L-methionine</keyword>
<keyword evidence="12" id="KW-1185">Reference proteome</keyword>
<comment type="catalytic activity">
    <reaction evidence="9">
        <text>[protein]-L-isoaspartate + S-adenosyl-L-methionine = [protein]-L-isoaspartate alpha-methyl ester + S-adenosyl-L-homocysteine</text>
        <dbReference type="Rhea" id="RHEA:12705"/>
        <dbReference type="Rhea" id="RHEA-COMP:12143"/>
        <dbReference type="Rhea" id="RHEA-COMP:12144"/>
        <dbReference type="ChEBI" id="CHEBI:57856"/>
        <dbReference type="ChEBI" id="CHEBI:59789"/>
        <dbReference type="ChEBI" id="CHEBI:90596"/>
        <dbReference type="ChEBI" id="CHEBI:90598"/>
        <dbReference type="EC" id="2.1.1.77"/>
    </reaction>
</comment>
<dbReference type="EMBL" id="AOJL01000012">
    <property type="protein sequence ID" value="ELZ50670.1"/>
    <property type="molecule type" value="Genomic_DNA"/>
</dbReference>
<keyword evidence="6 11" id="KW-0808">Transferase</keyword>
<dbReference type="SUPFAM" id="SSF53335">
    <property type="entry name" value="S-adenosyl-L-methionine-dependent methyltransferases"/>
    <property type="match status" value="1"/>
</dbReference>